<dbReference type="Proteomes" id="UP000294850">
    <property type="component" value="Unassembled WGS sequence"/>
</dbReference>
<evidence type="ECO:0008006" key="4">
    <source>
        <dbReference type="Google" id="ProtNLM"/>
    </source>
</evidence>
<protein>
    <recommendedName>
        <fullName evidence="4">TerB family tellurite resistance protein</fullName>
    </recommendedName>
</protein>
<evidence type="ECO:0000313" key="3">
    <source>
        <dbReference type="Proteomes" id="UP000294850"/>
    </source>
</evidence>
<keyword evidence="1" id="KW-0732">Signal</keyword>
<evidence type="ECO:0000313" key="2">
    <source>
        <dbReference type="EMBL" id="TDE13225.1"/>
    </source>
</evidence>
<gene>
    <name evidence="2" type="ORF">E0F88_19425</name>
</gene>
<keyword evidence="3" id="KW-1185">Reference proteome</keyword>
<dbReference type="OrthoDB" id="673795at2"/>
<name>A0A4R5DQE2_9BACT</name>
<comment type="caution">
    <text evidence="2">The sequence shown here is derived from an EMBL/GenBank/DDBJ whole genome shotgun (WGS) entry which is preliminary data.</text>
</comment>
<dbReference type="EMBL" id="SMFL01000007">
    <property type="protein sequence ID" value="TDE13225.1"/>
    <property type="molecule type" value="Genomic_DNA"/>
</dbReference>
<reference evidence="2 3" key="1">
    <citation type="submission" date="2019-03" db="EMBL/GenBank/DDBJ databases">
        <title>Dyadobacter AR-3-6 sp. nov., isolated from arctic soil.</title>
        <authorList>
            <person name="Chaudhary D.K."/>
        </authorList>
    </citation>
    <scope>NUCLEOTIDE SEQUENCE [LARGE SCALE GENOMIC DNA]</scope>
    <source>
        <strain evidence="2 3">AR-3-6</strain>
    </source>
</reference>
<dbReference type="RefSeq" id="WP_131959946.1">
    <property type="nucleotide sequence ID" value="NZ_SMFL01000007.1"/>
</dbReference>
<feature type="signal peptide" evidence="1">
    <location>
        <begin position="1"/>
        <end position="19"/>
    </location>
</feature>
<evidence type="ECO:0000256" key="1">
    <source>
        <dbReference type="SAM" id="SignalP"/>
    </source>
</evidence>
<dbReference type="AlphaFoldDB" id="A0A4R5DQE2"/>
<feature type="chain" id="PRO_5020528421" description="TerB family tellurite resistance protein" evidence="1">
    <location>
        <begin position="20"/>
        <end position="213"/>
    </location>
</feature>
<sequence length="213" mass="24487">MRKTVTILVLMLATHSCFAQKFKEWFRQKKTQKEYLIEQIAHLKLYLELTEKGYKIAKEGLTTIGEIKRAEFRLHKNRFDSLLIVSAAAGSHPRLKQITDLHGQINRICEQLPGELTGRGQFSQSQMGYIRQVLGLVYDDCQGILYAMFDVARSGNTAMSDDERIKRIDLLCDQMQDNYLFVKSFAEQARLLSSQIENEKTAIENSRALHGIK</sequence>
<proteinExistence type="predicted"/>
<accession>A0A4R5DQE2</accession>
<organism evidence="2 3">
    <name type="scientific">Dyadobacter psychrotolerans</name>
    <dbReference type="NCBI Taxonomy" id="2541721"/>
    <lineage>
        <taxon>Bacteria</taxon>
        <taxon>Pseudomonadati</taxon>
        <taxon>Bacteroidota</taxon>
        <taxon>Cytophagia</taxon>
        <taxon>Cytophagales</taxon>
        <taxon>Spirosomataceae</taxon>
        <taxon>Dyadobacter</taxon>
    </lineage>
</organism>